<dbReference type="EMBL" id="CAACVR010000001">
    <property type="protein sequence ID" value="VEU19723.1"/>
    <property type="molecule type" value="Genomic_DNA"/>
</dbReference>
<feature type="region of interest" description="Disordered" evidence="7">
    <location>
        <begin position="138"/>
        <end position="186"/>
    </location>
</feature>
<dbReference type="STRING" id="13370.A0A448YFL0"/>
<evidence type="ECO:0000256" key="6">
    <source>
        <dbReference type="ARBA" id="ARBA00023242"/>
    </source>
</evidence>
<keyword evidence="5" id="KW-0690">Ribosome biogenesis</keyword>
<reference evidence="8 9" key="1">
    <citation type="submission" date="2018-12" db="EMBL/GenBank/DDBJ databases">
        <authorList>
            <person name="Tiukova I."/>
            <person name="Dainat J."/>
        </authorList>
    </citation>
    <scope>NUCLEOTIDE SEQUENCE [LARGE SCALE GENOMIC DNA]</scope>
</reference>
<keyword evidence="3" id="KW-0813">Transport</keyword>
<dbReference type="AlphaFoldDB" id="A0A448YFL0"/>
<comment type="subcellular location">
    <subcellularLocation>
        <location evidence="2">Cytoplasm</location>
    </subcellularLocation>
    <subcellularLocation>
        <location evidence="1">Nucleus</location>
    </subcellularLocation>
</comment>
<feature type="region of interest" description="Disordered" evidence="7">
    <location>
        <begin position="84"/>
        <end position="103"/>
    </location>
</feature>
<evidence type="ECO:0000256" key="5">
    <source>
        <dbReference type="ARBA" id="ARBA00022517"/>
    </source>
</evidence>
<dbReference type="InParanoid" id="A0A448YFL0"/>
<accession>A0A448YFL0</accession>
<name>A0A448YFL0_BRENA</name>
<dbReference type="GO" id="GO:0005730">
    <property type="term" value="C:nucleolus"/>
    <property type="evidence" value="ECO:0007669"/>
    <property type="project" value="TreeGrafter"/>
</dbReference>
<feature type="compositionally biased region" description="Basic and acidic residues" evidence="7">
    <location>
        <begin position="138"/>
        <end position="157"/>
    </location>
</feature>
<dbReference type="GO" id="GO:0030687">
    <property type="term" value="C:preribosome, large subunit precursor"/>
    <property type="evidence" value="ECO:0007669"/>
    <property type="project" value="TreeGrafter"/>
</dbReference>
<dbReference type="Pfam" id="PF09135">
    <property type="entry name" value="Alb1"/>
    <property type="match status" value="1"/>
</dbReference>
<sequence>MARSTSKRSRAARRGELEAEEQEDLKVNDLDSVPRLEKTDIIGPIIRASLKKNGQLLTDKLTKKHRHSALKTGSTEILDAGVHKRKQHAMLSKTVRSRRRRGVTVDGRLATKIETSLERRRNLRFVRRSDWDKVNEMAKESVEGKKEDVGADPKSADEVDVGEVGSGWKELTGQDQEDTEKKQEAIRDHKINAYELLDEVEA</sequence>
<feature type="compositionally biased region" description="Basic residues" evidence="7">
    <location>
        <begin position="1"/>
        <end position="12"/>
    </location>
</feature>
<keyword evidence="6" id="KW-0539">Nucleus</keyword>
<dbReference type="Proteomes" id="UP000290900">
    <property type="component" value="Unassembled WGS sequence"/>
</dbReference>
<proteinExistence type="predicted"/>
<dbReference type="PANTHER" id="PTHR28280">
    <property type="entry name" value="SHUTTLING PRE-60S FACTOR ECM1"/>
    <property type="match status" value="1"/>
</dbReference>
<keyword evidence="4" id="KW-0963">Cytoplasm</keyword>
<dbReference type="InterPro" id="IPR053278">
    <property type="entry name" value="Pre-60S_factor_ECM1"/>
</dbReference>
<feature type="region of interest" description="Disordered" evidence="7">
    <location>
        <begin position="1"/>
        <end position="24"/>
    </location>
</feature>
<dbReference type="FunCoup" id="A0A448YFL0">
    <property type="interactions" value="168"/>
</dbReference>
<dbReference type="PANTHER" id="PTHR28280:SF1">
    <property type="entry name" value="SHUTTLING PRE-60S FACTOR ECM1"/>
    <property type="match status" value="1"/>
</dbReference>
<dbReference type="InterPro" id="IPR022784">
    <property type="entry name" value="Ribosome_bgen_Alb1"/>
</dbReference>
<dbReference type="GO" id="GO:0005737">
    <property type="term" value="C:cytoplasm"/>
    <property type="evidence" value="ECO:0007669"/>
    <property type="project" value="UniProtKB-SubCell"/>
</dbReference>
<evidence type="ECO:0000256" key="2">
    <source>
        <dbReference type="ARBA" id="ARBA00004496"/>
    </source>
</evidence>
<evidence type="ECO:0000256" key="1">
    <source>
        <dbReference type="ARBA" id="ARBA00004123"/>
    </source>
</evidence>
<evidence type="ECO:0000256" key="4">
    <source>
        <dbReference type="ARBA" id="ARBA00022490"/>
    </source>
</evidence>
<evidence type="ECO:0000313" key="8">
    <source>
        <dbReference type="EMBL" id="VEU19723.1"/>
    </source>
</evidence>
<evidence type="ECO:0000256" key="7">
    <source>
        <dbReference type="SAM" id="MobiDB-lite"/>
    </source>
</evidence>
<organism evidence="8 9">
    <name type="scientific">Brettanomyces naardenensis</name>
    <name type="common">Yeast</name>
    <dbReference type="NCBI Taxonomy" id="13370"/>
    <lineage>
        <taxon>Eukaryota</taxon>
        <taxon>Fungi</taxon>
        <taxon>Dikarya</taxon>
        <taxon>Ascomycota</taxon>
        <taxon>Saccharomycotina</taxon>
        <taxon>Pichiomycetes</taxon>
        <taxon>Pichiales</taxon>
        <taxon>Pichiaceae</taxon>
        <taxon>Brettanomyces</taxon>
    </lineage>
</organism>
<evidence type="ECO:0000256" key="3">
    <source>
        <dbReference type="ARBA" id="ARBA00022448"/>
    </source>
</evidence>
<evidence type="ECO:0000313" key="9">
    <source>
        <dbReference type="Proteomes" id="UP000290900"/>
    </source>
</evidence>
<gene>
    <name evidence="8" type="ORF">BRENAR_LOCUS459</name>
</gene>
<dbReference type="OrthoDB" id="4068492at2759"/>
<protein>
    <submittedName>
        <fullName evidence="8">DEKNAAC100501</fullName>
    </submittedName>
</protein>
<keyword evidence="9" id="KW-1185">Reference proteome</keyword>
<dbReference type="GO" id="GO:0000055">
    <property type="term" value="P:ribosomal large subunit export from nucleus"/>
    <property type="evidence" value="ECO:0007669"/>
    <property type="project" value="TreeGrafter"/>
</dbReference>